<keyword evidence="2" id="KW-0479">Metal-binding</keyword>
<evidence type="ECO:0000256" key="4">
    <source>
        <dbReference type="ARBA" id="ARBA00022833"/>
    </source>
</evidence>
<dbReference type="AlphaFoldDB" id="A0A8J4CL07"/>
<evidence type="ECO:0000256" key="5">
    <source>
        <dbReference type="PROSITE-ProRule" id="PRU00146"/>
    </source>
</evidence>
<dbReference type="PROSITE" id="PS50016">
    <property type="entry name" value="ZF_PHD_2"/>
    <property type="match status" value="1"/>
</dbReference>
<dbReference type="InterPro" id="IPR001965">
    <property type="entry name" value="Znf_PHD"/>
</dbReference>
<dbReference type="CDD" id="cd15543">
    <property type="entry name" value="PHD_RSF1"/>
    <property type="match status" value="1"/>
</dbReference>
<dbReference type="Pfam" id="PF00628">
    <property type="entry name" value="PHD"/>
    <property type="match status" value="1"/>
</dbReference>
<evidence type="ECO:0000256" key="1">
    <source>
        <dbReference type="ARBA" id="ARBA00004123"/>
    </source>
</evidence>
<proteinExistence type="predicted"/>
<evidence type="ECO:0000256" key="2">
    <source>
        <dbReference type="ARBA" id="ARBA00022723"/>
    </source>
</evidence>
<protein>
    <recommendedName>
        <fullName evidence="6">PHD-type domain-containing protein</fullName>
    </recommendedName>
</protein>
<gene>
    <name evidence="7" type="ORF">Vretifemale_10831</name>
</gene>
<evidence type="ECO:0000313" key="7">
    <source>
        <dbReference type="EMBL" id="GIL81859.1"/>
    </source>
</evidence>
<sequence length="508" mass="56054">ILHAVEPTIPPAIKERFASEVDLDDPEAAARAIMQRAAVLRRHMAIAGANLLIAQHRDSLRYARLRGGAILPRMRRFEAGDYVYYRNTTGRTALEPQARPEILRVVEVRPTGVLQLEGRCGNRITTHVTHCAPCHLPIDDHTIDPRLARPSANLACEVCKFPDGEEWMLLCDSCGTGWHTYCLKPPLTEVPEGAWYCPRCSDKGVVGEQVDAVNTGGRMAVMVPRHLEELVGAAVMRESRGRGKRDGRKLGVSSYLGRQGRAHRFQILYEDGEIEELGLPELRARLASTTVGKKAARSTAVQQGAWTEWALQDMQGVEAALGQGMPGWHSRTKIMALHTVLRRSDLAQYQPSIAELKELLSVLMLEKARRVFLPFGRSEELGATLLEAGCSVRRSLKGICESVGPGALADEGALCAEAVVFGSPCELLDLILPSVVRQVGIVTAARVPLEYITTGDEARVRWLRVHQDEGRMVLCQNGGCLWVMIFATLSWKNALFREAGSTFEMLKV</sequence>
<evidence type="ECO:0000256" key="3">
    <source>
        <dbReference type="ARBA" id="ARBA00022771"/>
    </source>
</evidence>
<dbReference type="Proteomes" id="UP000747110">
    <property type="component" value="Unassembled WGS sequence"/>
</dbReference>
<comment type="subcellular location">
    <subcellularLocation>
        <location evidence="1">Nucleus</location>
    </subcellularLocation>
</comment>
<feature type="domain" description="PHD-type" evidence="6">
    <location>
        <begin position="153"/>
        <end position="203"/>
    </location>
</feature>
<dbReference type="SUPFAM" id="SSF57903">
    <property type="entry name" value="FYVE/PHD zinc finger"/>
    <property type="match status" value="1"/>
</dbReference>
<feature type="non-terminal residue" evidence="7">
    <location>
        <position position="1"/>
    </location>
</feature>
<dbReference type="PANTHER" id="PTHR45915">
    <property type="entry name" value="TRANSCRIPTION INTERMEDIARY FACTOR"/>
    <property type="match status" value="1"/>
</dbReference>
<evidence type="ECO:0000259" key="6">
    <source>
        <dbReference type="PROSITE" id="PS50016"/>
    </source>
</evidence>
<keyword evidence="3 5" id="KW-0863">Zinc-finger</keyword>
<dbReference type="GO" id="GO:0005634">
    <property type="term" value="C:nucleus"/>
    <property type="evidence" value="ECO:0007669"/>
    <property type="project" value="UniProtKB-SubCell"/>
</dbReference>
<organism evidence="7 8">
    <name type="scientific">Volvox reticuliferus</name>
    <dbReference type="NCBI Taxonomy" id="1737510"/>
    <lineage>
        <taxon>Eukaryota</taxon>
        <taxon>Viridiplantae</taxon>
        <taxon>Chlorophyta</taxon>
        <taxon>core chlorophytes</taxon>
        <taxon>Chlorophyceae</taxon>
        <taxon>CS clade</taxon>
        <taxon>Chlamydomonadales</taxon>
        <taxon>Volvocaceae</taxon>
        <taxon>Volvox</taxon>
    </lineage>
</organism>
<accession>A0A8J4CL07</accession>
<dbReference type="SMART" id="SM00249">
    <property type="entry name" value="PHD"/>
    <property type="match status" value="1"/>
</dbReference>
<dbReference type="Gene3D" id="3.30.40.10">
    <property type="entry name" value="Zinc/RING finger domain, C3HC4 (zinc finger)"/>
    <property type="match status" value="1"/>
</dbReference>
<dbReference type="InterPro" id="IPR013083">
    <property type="entry name" value="Znf_RING/FYVE/PHD"/>
</dbReference>
<dbReference type="InterPro" id="IPR011011">
    <property type="entry name" value="Znf_FYVE_PHD"/>
</dbReference>
<dbReference type="EMBL" id="BNCP01000022">
    <property type="protein sequence ID" value="GIL81859.1"/>
    <property type="molecule type" value="Genomic_DNA"/>
</dbReference>
<evidence type="ECO:0000313" key="8">
    <source>
        <dbReference type="Proteomes" id="UP000747110"/>
    </source>
</evidence>
<reference evidence="7" key="1">
    <citation type="journal article" date="2021" name="Proc. Natl. Acad. Sci. U.S.A.">
        <title>Three genomes in the algal genus Volvox reveal the fate of a haploid sex-determining region after a transition to homothallism.</title>
        <authorList>
            <person name="Yamamoto K."/>
            <person name="Hamaji T."/>
            <person name="Kawai-Toyooka H."/>
            <person name="Matsuzaki R."/>
            <person name="Takahashi F."/>
            <person name="Nishimura Y."/>
            <person name="Kawachi M."/>
            <person name="Noguchi H."/>
            <person name="Minakuchi Y."/>
            <person name="Umen J.G."/>
            <person name="Toyoda A."/>
            <person name="Nozaki H."/>
        </authorList>
    </citation>
    <scope>NUCLEOTIDE SEQUENCE</scope>
    <source>
        <strain evidence="7">NIES-3786</strain>
    </source>
</reference>
<keyword evidence="8" id="KW-1185">Reference proteome</keyword>
<dbReference type="OrthoDB" id="498914at2759"/>
<name>A0A8J4CL07_9CHLO</name>
<dbReference type="InterPro" id="IPR019787">
    <property type="entry name" value="Znf_PHD-finger"/>
</dbReference>
<dbReference type="GO" id="GO:0000785">
    <property type="term" value="C:chromatin"/>
    <property type="evidence" value="ECO:0007669"/>
    <property type="project" value="TreeGrafter"/>
</dbReference>
<comment type="caution">
    <text evidence="7">The sequence shown here is derived from an EMBL/GenBank/DDBJ whole genome shotgun (WGS) entry which is preliminary data.</text>
</comment>
<dbReference type="PANTHER" id="PTHR45915:SF2">
    <property type="entry name" value="TOUTATIS, ISOFORM E"/>
    <property type="match status" value="1"/>
</dbReference>
<keyword evidence="4" id="KW-0862">Zinc</keyword>
<dbReference type="GO" id="GO:0008270">
    <property type="term" value="F:zinc ion binding"/>
    <property type="evidence" value="ECO:0007669"/>
    <property type="project" value="UniProtKB-KW"/>
</dbReference>